<gene>
    <name evidence="3" type="ORF">F4557_001804</name>
    <name evidence="2" type="ORF">GCM10009546_34930</name>
</gene>
<dbReference type="Proteomes" id="UP000549343">
    <property type="component" value="Unassembled WGS sequence"/>
</dbReference>
<keyword evidence="1" id="KW-0732">Signal</keyword>
<proteinExistence type="predicted"/>
<evidence type="ECO:0000313" key="4">
    <source>
        <dbReference type="Proteomes" id="UP000549343"/>
    </source>
</evidence>
<evidence type="ECO:0008006" key="6">
    <source>
        <dbReference type="Google" id="ProtNLM"/>
    </source>
</evidence>
<dbReference type="EMBL" id="BAAAHD010000027">
    <property type="protein sequence ID" value="GAA0569179.1"/>
    <property type="molecule type" value="Genomic_DNA"/>
</dbReference>
<comment type="caution">
    <text evidence="3">The sequence shown here is derived from an EMBL/GenBank/DDBJ whole genome shotgun (WGS) entry which is preliminary data.</text>
</comment>
<protein>
    <recommendedName>
        <fullName evidence="6">Peptidase inhibitor family I36 protein</fullName>
    </recommendedName>
</protein>
<evidence type="ECO:0000256" key="1">
    <source>
        <dbReference type="SAM" id="SignalP"/>
    </source>
</evidence>
<feature type="signal peptide" evidence="1">
    <location>
        <begin position="1"/>
        <end position="28"/>
    </location>
</feature>
<dbReference type="Proteomes" id="UP001501427">
    <property type="component" value="Unassembled WGS sequence"/>
</dbReference>
<sequence length="123" mass="12519">MWRTLTRASLVTAVAAAAAVLPVSSASAAPAPDPWDCPAESLCGWSGAGFVGLVTTFRPGAGCLDAPFPLRSVANTHRGGTGIPVALLVYSDKQCTGRLLGSVRGGQSLPTLPADGLSVWSVW</sequence>
<dbReference type="Pfam" id="PF03995">
    <property type="entry name" value="Inhibitor_I36"/>
    <property type="match status" value="1"/>
</dbReference>
<organism evidence="3 4">
    <name type="scientific">Actinomadura livida</name>
    <dbReference type="NCBI Taxonomy" id="79909"/>
    <lineage>
        <taxon>Bacteria</taxon>
        <taxon>Bacillati</taxon>
        <taxon>Actinomycetota</taxon>
        <taxon>Actinomycetes</taxon>
        <taxon>Streptosporangiales</taxon>
        <taxon>Thermomonosporaceae</taxon>
        <taxon>Actinomadura</taxon>
    </lineage>
</organism>
<reference evidence="2 5" key="1">
    <citation type="journal article" date="2019" name="Int. J. Syst. Evol. Microbiol.">
        <title>The Global Catalogue of Microorganisms (GCM) 10K type strain sequencing project: providing services to taxonomists for standard genome sequencing and annotation.</title>
        <authorList>
            <consortium name="The Broad Institute Genomics Platform"/>
            <consortium name="The Broad Institute Genome Sequencing Center for Infectious Disease"/>
            <person name="Wu L."/>
            <person name="Ma J."/>
        </authorList>
    </citation>
    <scope>NUCLEOTIDE SEQUENCE [LARGE SCALE GENOMIC DNA]</scope>
    <source>
        <strain evidence="2 5">JCM 10667</strain>
    </source>
</reference>
<reference evidence="3 4" key="2">
    <citation type="submission" date="2020-08" db="EMBL/GenBank/DDBJ databases">
        <title>Sequencing the genomes of 1000 actinobacteria strains.</title>
        <authorList>
            <person name="Klenk H.-P."/>
        </authorList>
    </citation>
    <scope>NUCLEOTIDE SEQUENCE [LARGE SCALE GENOMIC DNA]</scope>
    <source>
        <strain evidence="3 4">DSM 44772</strain>
    </source>
</reference>
<dbReference type="EMBL" id="JACHMV010000001">
    <property type="protein sequence ID" value="MBB4773386.1"/>
    <property type="molecule type" value="Genomic_DNA"/>
</dbReference>
<dbReference type="AlphaFoldDB" id="A0A7W7IAH3"/>
<reference evidence="2" key="3">
    <citation type="submission" date="2023-12" db="EMBL/GenBank/DDBJ databases">
        <authorList>
            <person name="Sun Q."/>
            <person name="Inoue M."/>
        </authorList>
    </citation>
    <scope>NUCLEOTIDE SEQUENCE</scope>
    <source>
        <strain evidence="2">JCM 10667</strain>
    </source>
</reference>
<dbReference type="RefSeq" id="WP_184881459.1">
    <property type="nucleotide sequence ID" value="NZ_BAAAHD010000027.1"/>
</dbReference>
<evidence type="ECO:0000313" key="5">
    <source>
        <dbReference type="Proteomes" id="UP001501427"/>
    </source>
</evidence>
<evidence type="ECO:0000313" key="3">
    <source>
        <dbReference type="EMBL" id="MBB4773386.1"/>
    </source>
</evidence>
<keyword evidence="5" id="KW-1185">Reference proteome</keyword>
<feature type="chain" id="PRO_5030979107" description="Peptidase inhibitor family I36 protein" evidence="1">
    <location>
        <begin position="29"/>
        <end position="123"/>
    </location>
</feature>
<name>A0A7W7IAH3_9ACTN</name>
<evidence type="ECO:0000313" key="2">
    <source>
        <dbReference type="EMBL" id="GAA0569179.1"/>
    </source>
</evidence>
<accession>A0A7W7IAH3</accession>